<dbReference type="Gene3D" id="3.40.50.12160">
    <property type="entry name" value="Methylthiotransferase, N-terminal domain"/>
    <property type="match status" value="1"/>
</dbReference>
<comment type="catalytic activity">
    <reaction evidence="13">
        <text>N(6)-L-threonylcarbamoyladenosine(37) in tRNA + (sulfur carrier)-SH + AH2 + 2 S-adenosyl-L-methionine = 2-methylsulfanyl-N(6)-L-threonylcarbamoyladenosine(37) in tRNA + (sulfur carrier)-H + 5'-deoxyadenosine + L-methionine + A + S-adenosyl-L-homocysteine + 2 H(+)</text>
        <dbReference type="Rhea" id="RHEA:37075"/>
        <dbReference type="Rhea" id="RHEA-COMP:10163"/>
        <dbReference type="Rhea" id="RHEA-COMP:11092"/>
        <dbReference type="Rhea" id="RHEA-COMP:14737"/>
        <dbReference type="Rhea" id="RHEA-COMP:14739"/>
        <dbReference type="ChEBI" id="CHEBI:13193"/>
        <dbReference type="ChEBI" id="CHEBI:15378"/>
        <dbReference type="ChEBI" id="CHEBI:17319"/>
        <dbReference type="ChEBI" id="CHEBI:17499"/>
        <dbReference type="ChEBI" id="CHEBI:29917"/>
        <dbReference type="ChEBI" id="CHEBI:57844"/>
        <dbReference type="ChEBI" id="CHEBI:57856"/>
        <dbReference type="ChEBI" id="CHEBI:59789"/>
        <dbReference type="ChEBI" id="CHEBI:64428"/>
        <dbReference type="ChEBI" id="CHEBI:74418"/>
        <dbReference type="ChEBI" id="CHEBI:74420"/>
        <dbReference type="EC" id="2.8.4.5"/>
    </reaction>
</comment>
<sequence>MKVAFTTLGCRTNQNDTAEMQTVLEQEGFTVINPDEKADIYVINSCTVTAKSDATSRQAIKKSLAINENAMVVFTGCYSQNQPEEVAALPGLDILLGNANKLEIGHAIKNRLNAMRQEDEFGLPLVHMSDITEQWDFKPIPVAEFQGRTKAFIKVQTGCDEKCSFCTVARARGRSISDSRTNILNNVSHSIKTGFREITLTGINLGTWGADFERQESFSSLVEEILDLQGDFRVRLSSINPMEIEDSLIDLMAKNERLCPHLHIPLQSGSDFILERMRRNYRSADYRRVVELAASKIPDLGLGADIIVGFPGETEQHFEETLRLVEELPFTYLHVFSYSPRKGTESYPFKNDIPKTEKKRRNRLLSEIAQERAIAFRERMVGHEVSVLVESNRHPETGELRGHTEHYIPTTLKGPDDLMNQIVPVTLQSVTGQEAAGCLA</sequence>
<organism evidence="18 19">
    <name type="scientific">Candidatus Nitronauta litoralis</name>
    <dbReference type="NCBI Taxonomy" id="2705533"/>
    <lineage>
        <taxon>Bacteria</taxon>
        <taxon>Pseudomonadati</taxon>
        <taxon>Nitrospinota/Tectimicrobiota group</taxon>
        <taxon>Nitrospinota</taxon>
        <taxon>Nitrospinia</taxon>
        <taxon>Nitrospinales</taxon>
        <taxon>Nitrospinaceae</taxon>
        <taxon>Candidatus Nitronauta</taxon>
    </lineage>
</organism>
<protein>
    <recommendedName>
        <fullName evidence="15">Threonylcarbamoyladenosine tRNA methylthiotransferase MtaB</fullName>
        <ecNumber evidence="3">2.8.4.5</ecNumber>
    </recommendedName>
    <alternativeName>
        <fullName evidence="12">tRNA-t(6)A37 methylthiotransferase</fullName>
    </alternativeName>
</protein>
<dbReference type="FunFam" id="3.40.50.12160:FF:000004">
    <property type="entry name" value="Threonylcarbamoyladenosine tRNA methylthiotransferase MtaB"/>
    <property type="match status" value="1"/>
</dbReference>
<evidence type="ECO:0000256" key="14">
    <source>
        <dbReference type="ARBA" id="ARBA00061574"/>
    </source>
</evidence>
<dbReference type="SUPFAM" id="SSF102114">
    <property type="entry name" value="Radical SAM enzymes"/>
    <property type="match status" value="1"/>
</dbReference>
<feature type="domain" description="Radical SAM core" evidence="17">
    <location>
        <begin position="145"/>
        <end position="375"/>
    </location>
</feature>
<dbReference type="CDD" id="cd01335">
    <property type="entry name" value="Radical_SAM"/>
    <property type="match status" value="1"/>
</dbReference>
<evidence type="ECO:0000256" key="7">
    <source>
        <dbReference type="ARBA" id="ARBA00022691"/>
    </source>
</evidence>
<evidence type="ECO:0000256" key="12">
    <source>
        <dbReference type="ARBA" id="ARBA00031213"/>
    </source>
</evidence>
<keyword evidence="6 18" id="KW-0808">Transferase</keyword>
<evidence type="ECO:0000256" key="3">
    <source>
        <dbReference type="ARBA" id="ARBA00013273"/>
    </source>
</evidence>
<evidence type="ECO:0000256" key="2">
    <source>
        <dbReference type="ARBA" id="ARBA00002399"/>
    </source>
</evidence>
<dbReference type="InterPro" id="IPR006467">
    <property type="entry name" value="MiaB-like_bact"/>
</dbReference>
<dbReference type="InterPro" id="IPR013848">
    <property type="entry name" value="Methylthiotransferase_N"/>
</dbReference>
<dbReference type="SFLD" id="SFLDG01061">
    <property type="entry name" value="methylthiotransferase"/>
    <property type="match status" value="1"/>
</dbReference>
<dbReference type="InterPro" id="IPR020612">
    <property type="entry name" value="Methylthiotransferase_CS"/>
</dbReference>
<dbReference type="SFLD" id="SFLDS00029">
    <property type="entry name" value="Radical_SAM"/>
    <property type="match status" value="1"/>
</dbReference>
<evidence type="ECO:0000256" key="8">
    <source>
        <dbReference type="ARBA" id="ARBA00022694"/>
    </source>
</evidence>
<dbReference type="EC" id="2.8.4.5" evidence="3"/>
<proteinExistence type="inferred from homology"/>
<dbReference type="FunFam" id="3.80.30.20:FF:000001">
    <property type="entry name" value="tRNA-2-methylthio-N(6)-dimethylallyladenosine synthase 2"/>
    <property type="match status" value="1"/>
</dbReference>
<dbReference type="PANTHER" id="PTHR11918:SF45">
    <property type="entry name" value="THREONYLCARBAMOYLADENOSINE TRNA METHYLTHIOTRANSFERASE"/>
    <property type="match status" value="1"/>
</dbReference>
<dbReference type="Pfam" id="PF04055">
    <property type="entry name" value="Radical_SAM"/>
    <property type="match status" value="1"/>
</dbReference>
<evidence type="ECO:0000256" key="15">
    <source>
        <dbReference type="ARBA" id="ARBA00069898"/>
    </source>
</evidence>
<dbReference type="SMART" id="SM00729">
    <property type="entry name" value="Elp3"/>
    <property type="match status" value="1"/>
</dbReference>
<dbReference type="PROSITE" id="PS51449">
    <property type="entry name" value="MTTASE_N"/>
    <property type="match status" value="1"/>
</dbReference>
<dbReference type="InterPro" id="IPR006638">
    <property type="entry name" value="Elp3/MiaA/NifB-like_rSAM"/>
</dbReference>
<reference evidence="18 19" key="1">
    <citation type="submission" date="2020-02" db="EMBL/GenBank/DDBJ databases">
        <title>Genomic and physiological characterization of two novel Nitrospinaceae genera.</title>
        <authorList>
            <person name="Mueller A.J."/>
            <person name="Jung M.-Y."/>
            <person name="Strachan C.R."/>
            <person name="Herbold C.W."/>
            <person name="Kirkegaard R.H."/>
            <person name="Daims H."/>
        </authorList>
    </citation>
    <scope>NUCLEOTIDE SEQUENCE [LARGE SCALE GENOMIC DNA]</scope>
    <source>
        <strain evidence="18">EB</strain>
    </source>
</reference>
<dbReference type="NCBIfam" id="TIGR00089">
    <property type="entry name" value="MiaB/RimO family radical SAM methylthiotransferase"/>
    <property type="match status" value="1"/>
</dbReference>
<dbReference type="InterPro" id="IPR023404">
    <property type="entry name" value="rSAM_horseshoe"/>
</dbReference>
<gene>
    <name evidence="18" type="primary">mtaB</name>
    <name evidence="18" type="ORF">G3M70_00785</name>
</gene>
<keyword evidence="9" id="KW-0479">Metal-binding</keyword>
<dbReference type="GO" id="GO:0046872">
    <property type="term" value="F:metal ion binding"/>
    <property type="evidence" value="ECO:0007669"/>
    <property type="project" value="UniProtKB-KW"/>
</dbReference>
<dbReference type="Pfam" id="PF00919">
    <property type="entry name" value="UPF0004"/>
    <property type="match status" value="1"/>
</dbReference>
<keyword evidence="8" id="KW-0819">tRNA processing</keyword>
<evidence type="ECO:0000256" key="1">
    <source>
        <dbReference type="ARBA" id="ARBA00001966"/>
    </source>
</evidence>
<dbReference type="PANTHER" id="PTHR11918">
    <property type="entry name" value="RADICAL SAM PROTEINS"/>
    <property type="match status" value="1"/>
</dbReference>
<dbReference type="Gene3D" id="3.80.30.20">
    <property type="entry name" value="tm_1862 like domain"/>
    <property type="match status" value="1"/>
</dbReference>
<dbReference type="InterPro" id="IPR038135">
    <property type="entry name" value="Methylthiotransferase_N_sf"/>
</dbReference>
<dbReference type="InterPro" id="IPR058240">
    <property type="entry name" value="rSAM_sf"/>
</dbReference>
<evidence type="ECO:0000313" key="19">
    <source>
        <dbReference type="Proteomes" id="UP000594688"/>
    </source>
</evidence>
<dbReference type="KEGG" id="nli:G3M70_00785"/>
<dbReference type="GO" id="GO:0051539">
    <property type="term" value="F:4 iron, 4 sulfur cluster binding"/>
    <property type="evidence" value="ECO:0007669"/>
    <property type="project" value="UniProtKB-KW"/>
</dbReference>
<dbReference type="AlphaFoldDB" id="A0A7T0BTH2"/>
<evidence type="ECO:0000259" key="16">
    <source>
        <dbReference type="PROSITE" id="PS51449"/>
    </source>
</evidence>
<evidence type="ECO:0000256" key="10">
    <source>
        <dbReference type="ARBA" id="ARBA00023004"/>
    </source>
</evidence>
<dbReference type="PROSITE" id="PS01278">
    <property type="entry name" value="MTTASE_RADICAL"/>
    <property type="match status" value="1"/>
</dbReference>
<keyword evidence="7" id="KW-0949">S-adenosyl-L-methionine</keyword>
<keyword evidence="5" id="KW-0963">Cytoplasm</keyword>
<dbReference type="InterPro" id="IPR007197">
    <property type="entry name" value="rSAM"/>
</dbReference>
<evidence type="ECO:0000256" key="6">
    <source>
        <dbReference type="ARBA" id="ARBA00022679"/>
    </source>
</evidence>
<comment type="cofactor">
    <cofactor evidence="1">
        <name>[4Fe-4S] cluster</name>
        <dbReference type="ChEBI" id="CHEBI:49883"/>
    </cofactor>
</comment>
<dbReference type="GO" id="GO:0035598">
    <property type="term" value="F:tRNA (N(6)-L-threonylcarbamoyladenosine(37)-C(2))-methylthiotransferase activity"/>
    <property type="evidence" value="ECO:0007669"/>
    <property type="project" value="UniProtKB-EC"/>
</dbReference>
<dbReference type="PROSITE" id="PS51918">
    <property type="entry name" value="RADICAL_SAM"/>
    <property type="match status" value="1"/>
</dbReference>
<evidence type="ECO:0000256" key="9">
    <source>
        <dbReference type="ARBA" id="ARBA00022723"/>
    </source>
</evidence>
<evidence type="ECO:0000256" key="13">
    <source>
        <dbReference type="ARBA" id="ARBA00051661"/>
    </source>
</evidence>
<name>A0A7T0BTH2_9BACT</name>
<dbReference type="NCBIfam" id="TIGR01579">
    <property type="entry name" value="MiaB-like-C"/>
    <property type="match status" value="1"/>
</dbReference>
<feature type="domain" description="MTTase N-terminal" evidence="16">
    <location>
        <begin position="1"/>
        <end position="113"/>
    </location>
</feature>
<comment type="similarity">
    <text evidence="14">Belongs to the methylthiotransferase family. MtaB subfamily.</text>
</comment>
<keyword evidence="11" id="KW-0411">Iron-sulfur</keyword>
<evidence type="ECO:0000256" key="5">
    <source>
        <dbReference type="ARBA" id="ARBA00022490"/>
    </source>
</evidence>
<keyword evidence="10" id="KW-0408">Iron</keyword>
<keyword evidence="4" id="KW-0004">4Fe-4S</keyword>
<dbReference type="SFLD" id="SFLDG01082">
    <property type="entry name" value="B12-binding_domain_containing"/>
    <property type="match status" value="1"/>
</dbReference>
<evidence type="ECO:0000256" key="4">
    <source>
        <dbReference type="ARBA" id="ARBA00022485"/>
    </source>
</evidence>
<dbReference type="Proteomes" id="UP000594688">
    <property type="component" value="Chromosome"/>
</dbReference>
<evidence type="ECO:0000256" key="11">
    <source>
        <dbReference type="ARBA" id="ARBA00023014"/>
    </source>
</evidence>
<dbReference type="InterPro" id="IPR005839">
    <property type="entry name" value="Methylthiotransferase"/>
</dbReference>
<comment type="function">
    <text evidence="2">Catalyzes the methylthiolation of N6-threonylcarbamoyladenosine (t(6)A), leading to the formation of 2-methylthio-N6-threonylcarbamoyladenosine (ms(2)t(6)A) at position 37 in tRNAs that read codons beginning with adenine.</text>
</comment>
<dbReference type="EMBL" id="CP048685">
    <property type="protein sequence ID" value="QPJ60501.1"/>
    <property type="molecule type" value="Genomic_DNA"/>
</dbReference>
<evidence type="ECO:0000313" key="18">
    <source>
        <dbReference type="EMBL" id="QPJ60501.1"/>
    </source>
</evidence>
<evidence type="ECO:0000259" key="17">
    <source>
        <dbReference type="PROSITE" id="PS51918"/>
    </source>
</evidence>
<accession>A0A7T0BTH2</accession>